<evidence type="ECO:0000313" key="3">
    <source>
        <dbReference type="Proteomes" id="UP001597119"/>
    </source>
</evidence>
<proteinExistence type="predicted"/>
<accession>A0ABD6C5P8</accession>
<organism evidence="2 3">
    <name type="scientific">Halorientalis brevis</name>
    <dbReference type="NCBI Taxonomy" id="1126241"/>
    <lineage>
        <taxon>Archaea</taxon>
        <taxon>Methanobacteriati</taxon>
        <taxon>Methanobacteriota</taxon>
        <taxon>Stenosarchaea group</taxon>
        <taxon>Halobacteria</taxon>
        <taxon>Halobacteriales</taxon>
        <taxon>Haloarculaceae</taxon>
        <taxon>Halorientalis</taxon>
    </lineage>
</organism>
<name>A0ABD6C5P8_9EURY</name>
<comment type="caution">
    <text evidence="2">The sequence shown here is derived from an EMBL/GenBank/DDBJ whole genome shotgun (WGS) entry which is preliminary data.</text>
</comment>
<keyword evidence="3" id="KW-1185">Reference proteome</keyword>
<dbReference type="RefSeq" id="WP_247377796.1">
    <property type="nucleotide sequence ID" value="NZ_JALLGV010000004.1"/>
</dbReference>
<dbReference type="Proteomes" id="UP001597119">
    <property type="component" value="Unassembled WGS sequence"/>
</dbReference>
<evidence type="ECO:0000313" key="2">
    <source>
        <dbReference type="EMBL" id="MFD1585456.1"/>
    </source>
</evidence>
<sequence>MGTAAGGIPIELLVGERQILRQEKSAIIDASRNGVLSDAVGERLLEEVNLNLDYVRDGMSTVEGEREGYQEFWRQRAAELDVYEQSTPVEGPEEPETTVDNERPDTQPT</sequence>
<gene>
    <name evidence="2" type="ORF">ACFR9U_00555</name>
</gene>
<feature type="compositionally biased region" description="Basic and acidic residues" evidence="1">
    <location>
        <begin position="100"/>
        <end position="109"/>
    </location>
</feature>
<evidence type="ECO:0000256" key="1">
    <source>
        <dbReference type="SAM" id="MobiDB-lite"/>
    </source>
</evidence>
<dbReference type="EMBL" id="JBHUDJ010000001">
    <property type="protein sequence ID" value="MFD1585456.1"/>
    <property type="molecule type" value="Genomic_DNA"/>
</dbReference>
<reference evidence="2 3" key="1">
    <citation type="journal article" date="2019" name="Int. J. Syst. Evol. Microbiol.">
        <title>The Global Catalogue of Microorganisms (GCM) 10K type strain sequencing project: providing services to taxonomists for standard genome sequencing and annotation.</title>
        <authorList>
            <consortium name="The Broad Institute Genomics Platform"/>
            <consortium name="The Broad Institute Genome Sequencing Center for Infectious Disease"/>
            <person name="Wu L."/>
            <person name="Ma J."/>
        </authorList>
    </citation>
    <scope>NUCLEOTIDE SEQUENCE [LARGE SCALE GENOMIC DNA]</scope>
    <source>
        <strain evidence="2 3">CGMCC 1.12125</strain>
    </source>
</reference>
<dbReference type="AlphaFoldDB" id="A0ABD6C5P8"/>
<protein>
    <submittedName>
        <fullName evidence="2">Uncharacterized protein</fullName>
    </submittedName>
</protein>
<feature type="region of interest" description="Disordered" evidence="1">
    <location>
        <begin position="83"/>
        <end position="109"/>
    </location>
</feature>